<evidence type="ECO:0000313" key="2">
    <source>
        <dbReference type="WBParaSite" id="nRc.2.0.1.t40322-RA"/>
    </source>
</evidence>
<dbReference type="AlphaFoldDB" id="A0A915KNA4"/>
<dbReference type="WBParaSite" id="nRc.2.0.1.t40322-RA">
    <property type="protein sequence ID" value="nRc.2.0.1.t40322-RA"/>
    <property type="gene ID" value="nRc.2.0.1.g40322"/>
</dbReference>
<keyword evidence="1" id="KW-1185">Reference proteome</keyword>
<accession>A0A915KNA4</accession>
<reference evidence="2" key="1">
    <citation type="submission" date="2022-11" db="UniProtKB">
        <authorList>
            <consortium name="WormBaseParasite"/>
        </authorList>
    </citation>
    <scope>IDENTIFICATION</scope>
</reference>
<protein>
    <submittedName>
        <fullName evidence="2">Uncharacterized protein</fullName>
    </submittedName>
</protein>
<proteinExistence type="predicted"/>
<organism evidence="1 2">
    <name type="scientific">Romanomermis culicivorax</name>
    <name type="common">Nematode worm</name>
    <dbReference type="NCBI Taxonomy" id="13658"/>
    <lineage>
        <taxon>Eukaryota</taxon>
        <taxon>Metazoa</taxon>
        <taxon>Ecdysozoa</taxon>
        <taxon>Nematoda</taxon>
        <taxon>Enoplea</taxon>
        <taxon>Dorylaimia</taxon>
        <taxon>Mermithida</taxon>
        <taxon>Mermithoidea</taxon>
        <taxon>Mermithidae</taxon>
        <taxon>Romanomermis</taxon>
    </lineage>
</organism>
<name>A0A915KNA4_ROMCU</name>
<evidence type="ECO:0000313" key="1">
    <source>
        <dbReference type="Proteomes" id="UP000887565"/>
    </source>
</evidence>
<dbReference type="Proteomes" id="UP000887565">
    <property type="component" value="Unplaced"/>
</dbReference>
<sequence length="90" mass="10187">MPLFYQLNIGEQAKTFTNVQQLANAITKACSVLNAIKAEVDTAEIPILMNQGALDAVQLQSHQPSYRRFDCHCSMDHFQERHCDGELYTN</sequence>